<dbReference type="Proteomes" id="UP000286806">
    <property type="component" value="Unassembled WGS sequence"/>
</dbReference>
<feature type="transmembrane region" description="Helical" evidence="14">
    <location>
        <begin position="21"/>
        <end position="41"/>
    </location>
</feature>
<feature type="binding site" evidence="14">
    <location>
        <position position="354"/>
    </location>
    <ligand>
        <name>Zn(2+)</name>
        <dbReference type="ChEBI" id="CHEBI:29105"/>
    </ligand>
</feature>
<dbReference type="GO" id="GO:0006508">
    <property type="term" value="P:proteolysis"/>
    <property type="evidence" value="ECO:0007669"/>
    <property type="project" value="UniProtKB-KW"/>
</dbReference>
<keyword evidence="12 14" id="KW-0472">Membrane</keyword>
<dbReference type="EC" id="3.4.16.4" evidence="14"/>
<dbReference type="SUPFAM" id="SSF56519">
    <property type="entry name" value="Penicillin binding protein dimerisation domain"/>
    <property type="match status" value="1"/>
</dbReference>
<evidence type="ECO:0000256" key="11">
    <source>
        <dbReference type="ARBA" id="ARBA00022989"/>
    </source>
</evidence>
<comment type="catalytic activity">
    <reaction evidence="14">
        <text>Preferential cleavage: (Ac)2-L-Lys-D-Ala-|-D-Ala. Also transpeptidation of peptidyl-alanyl moieties that are N-acyl substituents of D-alanine.</text>
        <dbReference type="EC" id="3.4.16.4"/>
    </reaction>
</comment>
<feature type="binding site" evidence="14">
    <location>
        <position position="375"/>
    </location>
    <ligand>
        <name>Zn(2+)</name>
        <dbReference type="ChEBI" id="CHEBI:29105"/>
    </ligand>
</feature>
<evidence type="ECO:0000256" key="14">
    <source>
        <dbReference type="HAMAP-Rule" id="MF_02081"/>
    </source>
</evidence>
<dbReference type="GO" id="GO:0071555">
    <property type="term" value="P:cell wall organization"/>
    <property type="evidence" value="ECO:0007669"/>
    <property type="project" value="UniProtKB-KW"/>
</dbReference>
<dbReference type="SUPFAM" id="SSF56601">
    <property type="entry name" value="beta-lactamase/transpeptidase-like"/>
    <property type="match status" value="1"/>
</dbReference>
<keyword evidence="10 14" id="KW-0573">Peptidoglycan synthesis</keyword>
<dbReference type="HAMAP" id="MF_02081">
    <property type="entry name" value="MrdA_transpept"/>
    <property type="match status" value="1"/>
</dbReference>
<comment type="subcellular location">
    <subcellularLocation>
        <location evidence="14">Cell inner membrane</location>
        <topology evidence="14">Single-pass membrane protein</topology>
    </subcellularLocation>
    <subcellularLocation>
        <location evidence="2">Cell membrane</location>
    </subcellularLocation>
    <subcellularLocation>
        <location evidence="1">Membrane</location>
        <topology evidence="1">Single-pass membrane protein</topology>
    </subcellularLocation>
</comment>
<sequence>MIRPAQLRNYQLELAGFRKRVTIAAWMVVLLFLLLLARFFYVQVLEYQRYHTLAENNRITIVPTPPNRGLILDRHGVVMAHNYSAYTLELTPSKTGNLEDTINKLAQLVEITPAQRKRFAKLMTESRNFETLPLRTRLTDEEVAKLAANRYRFPGVDVKARLFRQYPLGTTASHVLGYIGRINDADLKRLDDEGVMANYRGSDHIGKVGLEQSYETELHGITGSEQVETDAGGHAIRTLSRTSPISGNNLVLNLDSKLETIAEKAFGSYRGALVAIDPKTGGVLAFVSTPGFDPNLFVDGIDTANWNALNDSPDKPLLNRALRSAYPEGSTIKPFMALAGLSYGVRKPGDTIFDPGYFSLPNSSHRYRDWKAGGHGTVDMHKSIVQSCDTYYYRLANDLGIDRMHAFLSQFGFGKKTGIDLEGEVAGVLPSREWKAKHSKQPWYPGETVIAGIGQGYNLVTPLQLAVATAALANGGTVYRPELVQAIIDSRTGQRRVIPPQVMNQIKISPADLQVVVSAMVDVTRPGGTAVAANVGAPYLIAAKTGTAQVVGIKQGEKYDAKHILAIHRDHAVYIAFAPADAPRIAIAVLVENGMHGGTTAAPIARAVMDYYLLGKLPKGEVIKAPAAAEGGVHAD</sequence>
<dbReference type="AlphaFoldDB" id="A0A401JDF1"/>
<accession>A0A401JDF1</accession>
<evidence type="ECO:0000256" key="12">
    <source>
        <dbReference type="ARBA" id="ARBA00023136"/>
    </source>
</evidence>
<keyword evidence="8 14" id="KW-0378">Hydrolase</keyword>
<feature type="domain" description="Penicillin-binding protein transpeptidase" evidence="15">
    <location>
        <begin position="271"/>
        <end position="610"/>
    </location>
</feature>
<comment type="pathway">
    <text evidence="14">Cell wall biogenesis; peptidoglycan biosynthesis.</text>
</comment>
<evidence type="ECO:0000256" key="4">
    <source>
        <dbReference type="ARBA" id="ARBA00022519"/>
    </source>
</evidence>
<evidence type="ECO:0000256" key="6">
    <source>
        <dbReference type="ARBA" id="ARBA00022670"/>
    </source>
</evidence>
<dbReference type="InterPro" id="IPR050515">
    <property type="entry name" value="Beta-lactam/transpept"/>
</dbReference>
<dbReference type="NCBIfam" id="TIGR03423">
    <property type="entry name" value="pbp2_mrdA"/>
    <property type="match status" value="1"/>
</dbReference>
<evidence type="ECO:0000259" key="16">
    <source>
        <dbReference type="Pfam" id="PF03717"/>
    </source>
</evidence>
<reference evidence="17 18" key="1">
    <citation type="journal article" date="2019" name="Front. Microbiol.">
        <title>Genomes of Neutrophilic Sulfur-Oxidizing Chemolithoautotrophs Representing 9 Proteobacterial Species From 8 Genera.</title>
        <authorList>
            <person name="Watanabe T."/>
            <person name="Kojima H."/>
            <person name="Umezawa K."/>
            <person name="Hori C."/>
            <person name="Takasuka T.E."/>
            <person name="Kato Y."/>
            <person name="Fukui M."/>
        </authorList>
    </citation>
    <scope>NUCLEOTIDE SEQUENCE [LARGE SCALE GENOMIC DNA]</scope>
    <source>
        <strain evidence="17 18">TTN</strain>
    </source>
</reference>
<dbReference type="GO" id="GO:0008360">
    <property type="term" value="P:regulation of cell shape"/>
    <property type="evidence" value="ECO:0007669"/>
    <property type="project" value="UniProtKB-KW"/>
</dbReference>
<dbReference type="InterPro" id="IPR012338">
    <property type="entry name" value="Beta-lactam/transpept-like"/>
</dbReference>
<evidence type="ECO:0000313" key="18">
    <source>
        <dbReference type="Proteomes" id="UP000286806"/>
    </source>
</evidence>
<evidence type="ECO:0000256" key="3">
    <source>
        <dbReference type="ARBA" id="ARBA00022475"/>
    </source>
</evidence>
<evidence type="ECO:0000313" key="17">
    <source>
        <dbReference type="EMBL" id="GBL45698.1"/>
    </source>
</evidence>
<protein>
    <recommendedName>
        <fullName evidence="14">Peptidoglycan D,D-transpeptidase MrdA</fullName>
        <ecNumber evidence="14">3.4.16.4</ecNumber>
    </recommendedName>
    <alternativeName>
        <fullName evidence="14">Penicillin-binding protein 2</fullName>
        <shortName evidence="14">PBP-2</shortName>
    </alternativeName>
</protein>
<dbReference type="InterPro" id="IPR005311">
    <property type="entry name" value="PBP_dimer"/>
</dbReference>
<proteinExistence type="inferred from homology"/>
<dbReference type="GO" id="GO:0071972">
    <property type="term" value="F:peptidoglycan L,D-transpeptidase activity"/>
    <property type="evidence" value="ECO:0007669"/>
    <property type="project" value="TreeGrafter"/>
</dbReference>
<feature type="active site" description="Acyl-ester intermediate" evidence="14">
    <location>
        <position position="330"/>
    </location>
</feature>
<feature type="binding site" evidence="14">
    <location>
        <position position="369"/>
    </location>
    <ligand>
        <name>Zn(2+)</name>
        <dbReference type="ChEBI" id="CHEBI:29105"/>
    </ligand>
</feature>
<name>A0A401JDF1_9PROT</name>
<keyword evidence="13 14" id="KW-0961">Cell wall biogenesis/degradation</keyword>
<dbReference type="UniPathway" id="UPA00219"/>
<dbReference type="OrthoDB" id="9789078at2"/>
<gene>
    <name evidence="14" type="primary">mrdA</name>
    <name evidence="17" type="ORF">SFMTTN_1509</name>
</gene>
<dbReference type="EMBL" id="BGOW01000014">
    <property type="protein sequence ID" value="GBL45698.1"/>
    <property type="molecule type" value="Genomic_DNA"/>
</dbReference>
<comment type="similarity">
    <text evidence="14">Belongs to the transpeptidase family. MrdA subfamily.</text>
</comment>
<dbReference type="InterPro" id="IPR017790">
    <property type="entry name" value="Penicillin-binding_protein_2"/>
</dbReference>
<dbReference type="Gene3D" id="3.40.710.10">
    <property type="entry name" value="DD-peptidase/beta-lactamase superfamily"/>
    <property type="match status" value="1"/>
</dbReference>
<keyword evidence="9 14" id="KW-0133">Cell shape</keyword>
<dbReference type="InterPro" id="IPR036138">
    <property type="entry name" value="PBP_dimer_sf"/>
</dbReference>
<evidence type="ECO:0000256" key="1">
    <source>
        <dbReference type="ARBA" id="ARBA00004167"/>
    </source>
</evidence>
<keyword evidence="14" id="KW-0479">Metal-binding</keyword>
<evidence type="ECO:0000256" key="13">
    <source>
        <dbReference type="ARBA" id="ARBA00023316"/>
    </source>
</evidence>
<dbReference type="GO" id="GO:0008658">
    <property type="term" value="F:penicillin binding"/>
    <property type="evidence" value="ECO:0007669"/>
    <property type="project" value="InterPro"/>
</dbReference>
<dbReference type="Gene3D" id="3.90.1310.10">
    <property type="entry name" value="Penicillin-binding protein 2a (Domain 2)"/>
    <property type="match status" value="1"/>
</dbReference>
<evidence type="ECO:0000256" key="5">
    <source>
        <dbReference type="ARBA" id="ARBA00022645"/>
    </source>
</evidence>
<dbReference type="Pfam" id="PF03717">
    <property type="entry name" value="PBP_dimer"/>
    <property type="match status" value="1"/>
</dbReference>
<dbReference type="PANTHER" id="PTHR30627">
    <property type="entry name" value="PEPTIDOGLYCAN D,D-TRANSPEPTIDASE"/>
    <property type="match status" value="1"/>
</dbReference>
<keyword evidence="11 14" id="KW-1133">Transmembrane helix</keyword>
<keyword evidence="14" id="KW-0862">Zinc</keyword>
<keyword evidence="4 14" id="KW-0997">Cell inner membrane</keyword>
<comment type="function">
    <text evidence="14">Catalyzes cross-linking of the peptidoglycan cell wall.</text>
</comment>
<dbReference type="RefSeq" id="WP_124704505.1">
    <property type="nucleotide sequence ID" value="NZ_BGOW01000014.1"/>
</dbReference>
<feature type="domain" description="Penicillin-binding protein dimerisation" evidence="16">
    <location>
        <begin position="64"/>
        <end position="239"/>
    </location>
</feature>
<keyword evidence="3 14" id="KW-1003">Cell membrane</keyword>
<organism evidence="17 18">
    <name type="scientific">Sulfuriferula multivorans</name>
    <dbReference type="NCBI Taxonomy" id="1559896"/>
    <lineage>
        <taxon>Bacteria</taxon>
        <taxon>Pseudomonadati</taxon>
        <taxon>Pseudomonadota</taxon>
        <taxon>Betaproteobacteria</taxon>
        <taxon>Nitrosomonadales</taxon>
        <taxon>Sulfuricellaceae</taxon>
        <taxon>Sulfuriferula</taxon>
    </lineage>
</organism>
<evidence type="ECO:0000256" key="9">
    <source>
        <dbReference type="ARBA" id="ARBA00022960"/>
    </source>
</evidence>
<keyword evidence="7 14" id="KW-0812">Transmembrane</keyword>
<dbReference type="GO" id="GO:0009252">
    <property type="term" value="P:peptidoglycan biosynthetic process"/>
    <property type="evidence" value="ECO:0007669"/>
    <property type="project" value="UniProtKB-UniRule"/>
</dbReference>
<evidence type="ECO:0000259" key="15">
    <source>
        <dbReference type="Pfam" id="PF00905"/>
    </source>
</evidence>
<comment type="cofactor">
    <cofactor evidence="14">
        <name>Zn(2+)</name>
        <dbReference type="ChEBI" id="CHEBI:29105"/>
    </cofactor>
    <text evidence="14">Binds one Zn(2+) ion per subunit.</text>
</comment>
<dbReference type="GO" id="GO:0005886">
    <property type="term" value="C:plasma membrane"/>
    <property type="evidence" value="ECO:0007669"/>
    <property type="project" value="UniProtKB-SubCell"/>
</dbReference>
<keyword evidence="5 14" id="KW-0121">Carboxypeptidase</keyword>
<dbReference type="Pfam" id="PF00905">
    <property type="entry name" value="Transpeptidase"/>
    <property type="match status" value="1"/>
</dbReference>
<keyword evidence="6 14" id="KW-0645">Protease</keyword>
<dbReference type="PANTHER" id="PTHR30627:SF2">
    <property type="entry name" value="PEPTIDOGLYCAN D,D-TRANSPEPTIDASE MRDA"/>
    <property type="match status" value="1"/>
</dbReference>
<dbReference type="InterPro" id="IPR001460">
    <property type="entry name" value="PCN-bd_Tpept"/>
</dbReference>
<evidence type="ECO:0000256" key="2">
    <source>
        <dbReference type="ARBA" id="ARBA00004236"/>
    </source>
</evidence>
<evidence type="ECO:0000256" key="7">
    <source>
        <dbReference type="ARBA" id="ARBA00022692"/>
    </source>
</evidence>
<dbReference type="Gene3D" id="3.30.1390.30">
    <property type="entry name" value="Penicillin-binding protein 2a, domain 3"/>
    <property type="match status" value="1"/>
</dbReference>
<comment type="caution">
    <text evidence="17">The sequence shown here is derived from an EMBL/GenBank/DDBJ whole genome shotgun (WGS) entry which is preliminary data.</text>
</comment>
<evidence type="ECO:0000256" key="8">
    <source>
        <dbReference type="ARBA" id="ARBA00022801"/>
    </source>
</evidence>
<dbReference type="GO" id="GO:0008270">
    <property type="term" value="F:zinc ion binding"/>
    <property type="evidence" value="ECO:0007669"/>
    <property type="project" value="UniProtKB-UniRule"/>
</dbReference>
<feature type="binding site" evidence="14">
    <location>
        <position position="388"/>
    </location>
    <ligand>
        <name>Zn(2+)</name>
        <dbReference type="ChEBI" id="CHEBI:29105"/>
    </ligand>
</feature>
<evidence type="ECO:0000256" key="10">
    <source>
        <dbReference type="ARBA" id="ARBA00022984"/>
    </source>
</evidence>
<keyword evidence="18" id="KW-1185">Reference proteome</keyword>
<dbReference type="GO" id="GO:0009002">
    <property type="term" value="F:serine-type D-Ala-D-Ala carboxypeptidase activity"/>
    <property type="evidence" value="ECO:0007669"/>
    <property type="project" value="UniProtKB-UniRule"/>
</dbReference>